<protein>
    <submittedName>
        <fullName evidence="2">Non-ribosomal peptide synthase protein (TIGR01720 family)</fullName>
    </submittedName>
</protein>
<comment type="caution">
    <text evidence="2">The sequence shown here is derived from an EMBL/GenBank/DDBJ whole genome shotgun (WGS) entry which is preliminary data.</text>
</comment>
<organism evidence="2 3">
    <name type="scientific">Anaerobacterium chartisolvens</name>
    <dbReference type="NCBI Taxonomy" id="1297424"/>
    <lineage>
        <taxon>Bacteria</taxon>
        <taxon>Bacillati</taxon>
        <taxon>Bacillota</taxon>
        <taxon>Clostridia</taxon>
        <taxon>Eubacteriales</taxon>
        <taxon>Oscillospiraceae</taxon>
        <taxon>Anaerobacterium</taxon>
    </lineage>
</organism>
<dbReference type="Gene3D" id="3.30.559.10">
    <property type="entry name" value="Chloramphenicol acetyltransferase-like domain"/>
    <property type="match status" value="1"/>
</dbReference>
<reference evidence="2 3" key="1">
    <citation type="submission" date="2018-07" db="EMBL/GenBank/DDBJ databases">
        <title>Genomic Encyclopedia of Type Strains, Phase IV (KMG-IV): sequencing the most valuable type-strain genomes for metagenomic binning, comparative biology and taxonomic classification.</title>
        <authorList>
            <person name="Goeker M."/>
        </authorList>
    </citation>
    <scope>NUCLEOTIDE SEQUENCE [LARGE SCALE GENOMIC DNA]</scope>
    <source>
        <strain evidence="2 3">DSM 27016</strain>
    </source>
</reference>
<dbReference type="OrthoDB" id="51171at2"/>
<evidence type="ECO:0000259" key="1">
    <source>
        <dbReference type="Pfam" id="PF00668"/>
    </source>
</evidence>
<dbReference type="SUPFAM" id="SSF52777">
    <property type="entry name" value="CoA-dependent acyltransferases"/>
    <property type="match status" value="2"/>
</dbReference>
<dbReference type="InterPro" id="IPR010060">
    <property type="entry name" value="NRPS_synth"/>
</dbReference>
<keyword evidence="3" id="KW-1185">Reference proteome</keyword>
<dbReference type="Gene3D" id="3.30.559.30">
    <property type="entry name" value="Nonribosomal peptide synthetase, condensation domain"/>
    <property type="match status" value="1"/>
</dbReference>
<dbReference type="Proteomes" id="UP000253034">
    <property type="component" value="Unassembled WGS sequence"/>
</dbReference>
<proteinExistence type="predicted"/>
<dbReference type="PANTHER" id="PTHR45398">
    <property type="match status" value="1"/>
</dbReference>
<name>A0A369BAJ5_9FIRM</name>
<accession>A0A369BAJ5</accession>
<dbReference type="PANTHER" id="PTHR45398:SF1">
    <property type="entry name" value="ENZYME, PUTATIVE (JCVI)-RELATED"/>
    <property type="match status" value="1"/>
</dbReference>
<feature type="domain" description="Condensation" evidence="1">
    <location>
        <begin position="40"/>
        <end position="467"/>
    </location>
</feature>
<dbReference type="InterPro" id="IPR001242">
    <property type="entry name" value="Condensation_dom"/>
</dbReference>
<sequence length="468" mass="53891">MKDAVRQIYEQVALQKISPAQAKQMLLKLRGEEGGKTPEFELLPVQRCFFSKNFTDMKHWNESIKIHSRDRLDTDVMTTVIKKLMNHHGALRLVFRSDGGKYVQRFKNVEEFSEVLSVFEIGEDWDIKEYVLKEAQRIHRTMELEEGPLIRFAIFRAKDGDYFFMAVHHLITDGLSLEIIMEDIGTGYLQAQTGAEIDFGSKTTDFMQWAEFINRYALGGDIINEMEYWDAVESTSIQRLPRDFETSDVKLENNAELYFDVMGEEETKKLIRDCCNTYKANVESILLCALGTALERWGGMENTCVRLCGNGRDLPFSSYNIFRTIGWLSISYPFVIQMEKGTDHRHRIENLKSSFSQIPNKGAGYDILRFITLPQKYPEKSYVLEPEIFFNYMGFIGGTGIGALSLADIDTGSAKSLNSQREYVFVIEVMVVSGKLRLRLIYNRKEYKESTINALAKQYALALEEFLD</sequence>
<gene>
    <name evidence="2" type="ORF">DFR58_107133</name>
</gene>
<dbReference type="GO" id="GO:0008610">
    <property type="term" value="P:lipid biosynthetic process"/>
    <property type="evidence" value="ECO:0007669"/>
    <property type="project" value="UniProtKB-ARBA"/>
</dbReference>
<dbReference type="EMBL" id="QPJT01000007">
    <property type="protein sequence ID" value="RCX17586.1"/>
    <property type="molecule type" value="Genomic_DNA"/>
</dbReference>
<evidence type="ECO:0000313" key="2">
    <source>
        <dbReference type="EMBL" id="RCX17586.1"/>
    </source>
</evidence>
<dbReference type="AlphaFoldDB" id="A0A369BAJ5"/>
<evidence type="ECO:0000313" key="3">
    <source>
        <dbReference type="Proteomes" id="UP000253034"/>
    </source>
</evidence>
<dbReference type="InterPro" id="IPR023213">
    <property type="entry name" value="CAT-like_dom_sf"/>
</dbReference>
<dbReference type="Pfam" id="PF00668">
    <property type="entry name" value="Condensation"/>
    <property type="match status" value="1"/>
</dbReference>
<dbReference type="GO" id="GO:0003824">
    <property type="term" value="F:catalytic activity"/>
    <property type="evidence" value="ECO:0007669"/>
    <property type="project" value="InterPro"/>
</dbReference>
<dbReference type="RefSeq" id="WP_114297296.1">
    <property type="nucleotide sequence ID" value="NZ_QPJT01000007.1"/>
</dbReference>
<dbReference type="NCBIfam" id="TIGR01720">
    <property type="entry name" value="NRPS-para261"/>
    <property type="match status" value="1"/>
</dbReference>